<name>A0A9E3HAN0_9NOST</name>
<dbReference type="EMBL" id="JAHHHW010000099">
    <property type="protein sequence ID" value="MBW4433205.1"/>
    <property type="molecule type" value="Genomic_DNA"/>
</dbReference>
<protein>
    <submittedName>
        <fullName evidence="1">Uncharacterized protein</fullName>
    </submittedName>
</protein>
<accession>A0A9E3HAN0</accession>
<reference evidence="1" key="1">
    <citation type="submission" date="2021-05" db="EMBL/GenBank/DDBJ databases">
        <authorList>
            <person name="Pietrasiak N."/>
            <person name="Ward R."/>
            <person name="Stajich J.E."/>
            <person name="Kurbessoian T."/>
        </authorList>
    </citation>
    <scope>NUCLEOTIDE SEQUENCE</scope>
    <source>
        <strain evidence="1">HA4357-MV3</strain>
    </source>
</reference>
<gene>
    <name evidence="1" type="ORF">KME28_16135</name>
</gene>
<reference evidence="1" key="2">
    <citation type="journal article" date="2022" name="Microbiol. Resour. Announc.">
        <title>Metagenome Sequencing to Explore Phylogenomics of Terrestrial Cyanobacteria.</title>
        <authorList>
            <person name="Ward R.D."/>
            <person name="Stajich J.E."/>
            <person name="Johansen J.R."/>
            <person name="Huntemann M."/>
            <person name="Clum A."/>
            <person name="Foster B."/>
            <person name="Foster B."/>
            <person name="Roux S."/>
            <person name="Palaniappan K."/>
            <person name="Varghese N."/>
            <person name="Mukherjee S."/>
            <person name="Reddy T.B.K."/>
            <person name="Daum C."/>
            <person name="Copeland A."/>
            <person name="Chen I.A."/>
            <person name="Ivanova N.N."/>
            <person name="Kyrpides N.C."/>
            <person name="Shapiro N."/>
            <person name="Eloe-Fadrosh E.A."/>
            <person name="Pietrasiak N."/>
        </authorList>
    </citation>
    <scope>NUCLEOTIDE SEQUENCE</scope>
    <source>
        <strain evidence="1">HA4357-MV3</strain>
    </source>
</reference>
<sequence>MKLSHSFTAHITPETFITSYNNGDCQCCSFIDDGETVTIGFGTDCLTKLTETIRTLQQIHQSLSQKRQQQISQELELLNPPINLNGNGKHQVEVDIAF</sequence>
<comment type="caution">
    <text evidence="1">The sequence shown here is derived from an EMBL/GenBank/DDBJ whole genome shotgun (WGS) entry which is preliminary data.</text>
</comment>
<proteinExistence type="predicted"/>
<dbReference type="AlphaFoldDB" id="A0A9E3HAN0"/>
<organism evidence="1 2">
    <name type="scientific">Pelatocladus maniniholoensis HA4357-MV3</name>
    <dbReference type="NCBI Taxonomy" id="1117104"/>
    <lineage>
        <taxon>Bacteria</taxon>
        <taxon>Bacillati</taxon>
        <taxon>Cyanobacteriota</taxon>
        <taxon>Cyanophyceae</taxon>
        <taxon>Nostocales</taxon>
        <taxon>Nostocaceae</taxon>
        <taxon>Pelatocladus</taxon>
    </lineage>
</organism>
<evidence type="ECO:0000313" key="2">
    <source>
        <dbReference type="Proteomes" id="UP000813215"/>
    </source>
</evidence>
<dbReference type="Proteomes" id="UP000813215">
    <property type="component" value="Unassembled WGS sequence"/>
</dbReference>
<evidence type="ECO:0000313" key="1">
    <source>
        <dbReference type="EMBL" id="MBW4433205.1"/>
    </source>
</evidence>